<evidence type="ECO:0000256" key="1">
    <source>
        <dbReference type="ARBA" id="ARBA00004496"/>
    </source>
</evidence>
<dbReference type="InterPro" id="IPR001878">
    <property type="entry name" value="Znf_CCHC"/>
</dbReference>
<sequence>PALLFERYTAVGKPPSRYFACSAFRDRKLCPFYRTEDDVRRKERKRIREGLSDTLPAKPVSSRSGKEHRALLQEARTLLGSVQNPISGSDSGKTKRKHAQKENSKNRGVRFCPSCACLVTPRSLRNHADHKDVVAKQPSLTLHDLEVPTEHLRALDNDQSNAQYFFAKETATHMVSEFRRLGYRNILCIGTPRLHEMFIKNGSAVQTPPTTTPKGPVSPNKTNPSGTSCTEKDKSKHKTGTHTTAQIVNDDSVHEPQATASEMTQKAVDEPVTFSERERYLHMLRRCDAVVIDPPFAMLPEVLATCVRRVQADWLCVKDGLISTREKIGDSPHSTCENSRDTSGAERLIKVPKTNEQLQIQPHSQTHMSTQPHEKTLNPKPPSLPTYLIMPYFMEPKLHAELPELRMHDYRVQYDNHSTYKTRHTGTSRIVRDSPVRLYTNVPLKLWVPSPAEDYRFCSACDRYVALVNAHCAKCSDCTTKHGPTTNTHCDKCQKCVTAGSVHCDTCMFCVAPSLKHVCEVKGKQKPSGMGKTRALPGQCHICGKTSHKRKDCPKRRKAE</sequence>
<dbReference type="eggNOG" id="KOG4399">
    <property type="taxonomic scope" value="Eukaryota"/>
</dbReference>
<feature type="non-terminal residue" evidence="8">
    <location>
        <position position="1"/>
    </location>
</feature>
<proteinExistence type="predicted"/>
<evidence type="ECO:0000256" key="3">
    <source>
        <dbReference type="ARBA" id="ARBA00022603"/>
    </source>
</evidence>
<comment type="subcellular location">
    <subcellularLocation>
        <location evidence="1">Cytoplasm</location>
    </subcellularLocation>
</comment>
<dbReference type="OrthoDB" id="431817at2759"/>
<gene>
    <name evidence="8" type="ORF">SARC_09763</name>
</gene>
<evidence type="ECO:0000259" key="7">
    <source>
        <dbReference type="PROSITE" id="PS50158"/>
    </source>
</evidence>
<feature type="region of interest" description="Disordered" evidence="6">
    <location>
        <begin position="82"/>
        <end position="105"/>
    </location>
</feature>
<dbReference type="PANTHER" id="PTHR13493">
    <property type="entry name" value="ZINC FINGER CCHC DOMAIN-CONTAINING"/>
    <property type="match status" value="1"/>
</dbReference>
<dbReference type="GO" id="GO:0003676">
    <property type="term" value="F:nucleic acid binding"/>
    <property type="evidence" value="ECO:0007669"/>
    <property type="project" value="InterPro"/>
</dbReference>
<evidence type="ECO:0000256" key="4">
    <source>
        <dbReference type="ARBA" id="ARBA00022679"/>
    </source>
</evidence>
<keyword evidence="5" id="KW-0479">Metal-binding</keyword>
<evidence type="ECO:0000256" key="5">
    <source>
        <dbReference type="PROSITE-ProRule" id="PRU00047"/>
    </source>
</evidence>
<evidence type="ECO:0000313" key="9">
    <source>
        <dbReference type="Proteomes" id="UP000054560"/>
    </source>
</evidence>
<feature type="domain" description="CCHC-type" evidence="7">
    <location>
        <begin position="540"/>
        <end position="555"/>
    </location>
</feature>
<keyword evidence="9" id="KW-1185">Reference proteome</keyword>
<dbReference type="InterPro" id="IPR041370">
    <property type="entry name" value="Mlase_EEF1AKMT1/ZCCHC4"/>
</dbReference>
<keyword evidence="5" id="KW-0863">Zinc-finger</keyword>
<dbReference type="GO" id="GO:0005730">
    <property type="term" value="C:nucleolus"/>
    <property type="evidence" value="ECO:0007669"/>
    <property type="project" value="TreeGrafter"/>
</dbReference>
<dbReference type="AlphaFoldDB" id="A0A0L0FMQ4"/>
<feature type="region of interest" description="Disordered" evidence="6">
    <location>
        <begin position="203"/>
        <end position="244"/>
    </location>
</feature>
<name>A0A0L0FMQ4_9EUKA</name>
<dbReference type="InterPro" id="IPR039846">
    <property type="entry name" value="ZCCHC4"/>
</dbReference>
<dbReference type="PANTHER" id="PTHR13493:SF3">
    <property type="entry name" value="RRNA N6-ADENOSINE-METHYLTRANSFERASE ZCCHC4"/>
    <property type="match status" value="1"/>
</dbReference>
<keyword evidence="4" id="KW-0808">Transferase</keyword>
<dbReference type="RefSeq" id="XP_014151693.1">
    <property type="nucleotide sequence ID" value="XM_014296218.1"/>
</dbReference>
<feature type="region of interest" description="Disordered" evidence="6">
    <location>
        <begin position="362"/>
        <end position="381"/>
    </location>
</feature>
<keyword evidence="5" id="KW-0862">Zinc</keyword>
<feature type="compositionally biased region" description="Polar residues" evidence="6">
    <location>
        <begin position="362"/>
        <end position="371"/>
    </location>
</feature>
<dbReference type="GeneID" id="25910267"/>
<feature type="compositionally biased region" description="Polar residues" evidence="6">
    <location>
        <begin position="203"/>
        <end position="229"/>
    </location>
</feature>
<dbReference type="STRING" id="667725.A0A0L0FMQ4"/>
<protein>
    <recommendedName>
        <fullName evidence="7">CCHC-type domain-containing protein</fullName>
    </recommendedName>
</protein>
<dbReference type="Pfam" id="PF10237">
    <property type="entry name" value="N6-adenineMlase"/>
    <property type="match status" value="1"/>
</dbReference>
<evidence type="ECO:0000313" key="8">
    <source>
        <dbReference type="EMBL" id="KNC77791.1"/>
    </source>
</evidence>
<keyword evidence="3" id="KW-0489">Methyltransferase</keyword>
<dbReference type="GO" id="GO:0008270">
    <property type="term" value="F:zinc ion binding"/>
    <property type="evidence" value="ECO:0007669"/>
    <property type="project" value="UniProtKB-KW"/>
</dbReference>
<evidence type="ECO:0000256" key="6">
    <source>
        <dbReference type="SAM" id="MobiDB-lite"/>
    </source>
</evidence>
<accession>A0A0L0FMQ4</accession>
<dbReference type="Proteomes" id="UP000054560">
    <property type="component" value="Unassembled WGS sequence"/>
</dbReference>
<dbReference type="GO" id="GO:0005737">
    <property type="term" value="C:cytoplasm"/>
    <property type="evidence" value="ECO:0007669"/>
    <property type="project" value="UniProtKB-SubCell"/>
</dbReference>
<dbReference type="PROSITE" id="PS50158">
    <property type="entry name" value="ZF_CCHC"/>
    <property type="match status" value="1"/>
</dbReference>
<reference evidence="8 9" key="1">
    <citation type="submission" date="2011-02" db="EMBL/GenBank/DDBJ databases">
        <title>The Genome Sequence of Sphaeroforma arctica JP610.</title>
        <authorList>
            <consortium name="The Broad Institute Genome Sequencing Platform"/>
            <person name="Russ C."/>
            <person name="Cuomo C."/>
            <person name="Young S.K."/>
            <person name="Zeng Q."/>
            <person name="Gargeya S."/>
            <person name="Alvarado L."/>
            <person name="Berlin A."/>
            <person name="Chapman S.B."/>
            <person name="Chen Z."/>
            <person name="Freedman E."/>
            <person name="Gellesch M."/>
            <person name="Goldberg J."/>
            <person name="Griggs A."/>
            <person name="Gujja S."/>
            <person name="Heilman E."/>
            <person name="Heiman D."/>
            <person name="Howarth C."/>
            <person name="Mehta T."/>
            <person name="Neiman D."/>
            <person name="Pearson M."/>
            <person name="Roberts A."/>
            <person name="Saif S."/>
            <person name="Shea T."/>
            <person name="Shenoy N."/>
            <person name="Sisk P."/>
            <person name="Stolte C."/>
            <person name="Sykes S."/>
            <person name="White J."/>
            <person name="Yandava C."/>
            <person name="Burger G."/>
            <person name="Gray M.W."/>
            <person name="Holland P.W.H."/>
            <person name="King N."/>
            <person name="Lang F.B.F."/>
            <person name="Roger A.J."/>
            <person name="Ruiz-Trillo I."/>
            <person name="Haas B."/>
            <person name="Nusbaum C."/>
            <person name="Birren B."/>
        </authorList>
    </citation>
    <scope>NUCLEOTIDE SEQUENCE [LARGE SCALE GENOMIC DNA]</scope>
    <source>
        <strain evidence="8 9">JP610</strain>
    </source>
</reference>
<organism evidence="8 9">
    <name type="scientific">Sphaeroforma arctica JP610</name>
    <dbReference type="NCBI Taxonomy" id="667725"/>
    <lineage>
        <taxon>Eukaryota</taxon>
        <taxon>Ichthyosporea</taxon>
        <taxon>Ichthyophonida</taxon>
        <taxon>Sphaeroforma</taxon>
    </lineage>
</organism>
<evidence type="ECO:0000256" key="2">
    <source>
        <dbReference type="ARBA" id="ARBA00022490"/>
    </source>
</evidence>
<dbReference type="GO" id="GO:0008988">
    <property type="term" value="F:rRNA (adenine-N6-)-methyltransferase activity"/>
    <property type="evidence" value="ECO:0007669"/>
    <property type="project" value="InterPro"/>
</dbReference>
<feature type="compositionally biased region" description="Polar residues" evidence="6">
    <location>
        <begin position="82"/>
        <end position="91"/>
    </location>
</feature>
<dbReference type="EMBL" id="KQ242630">
    <property type="protein sequence ID" value="KNC77791.1"/>
    <property type="molecule type" value="Genomic_DNA"/>
</dbReference>
<keyword evidence="2" id="KW-0963">Cytoplasm</keyword>